<reference evidence="1" key="2">
    <citation type="journal article" date="2015" name="Data Brief">
        <title>Shoot transcriptome of the giant reed, Arundo donax.</title>
        <authorList>
            <person name="Barrero R.A."/>
            <person name="Guerrero F.D."/>
            <person name="Moolhuijzen P."/>
            <person name="Goolsby J.A."/>
            <person name="Tidwell J."/>
            <person name="Bellgard S.E."/>
            <person name="Bellgard M.I."/>
        </authorList>
    </citation>
    <scope>NUCLEOTIDE SEQUENCE</scope>
    <source>
        <tissue evidence="1">Shoot tissue taken approximately 20 cm above the soil surface</tissue>
    </source>
</reference>
<proteinExistence type="predicted"/>
<evidence type="ECO:0000313" key="1">
    <source>
        <dbReference type="EMBL" id="JAD57114.1"/>
    </source>
</evidence>
<organism evidence="1">
    <name type="scientific">Arundo donax</name>
    <name type="common">Giant reed</name>
    <name type="synonym">Donax arundinaceus</name>
    <dbReference type="NCBI Taxonomy" id="35708"/>
    <lineage>
        <taxon>Eukaryota</taxon>
        <taxon>Viridiplantae</taxon>
        <taxon>Streptophyta</taxon>
        <taxon>Embryophyta</taxon>
        <taxon>Tracheophyta</taxon>
        <taxon>Spermatophyta</taxon>
        <taxon>Magnoliopsida</taxon>
        <taxon>Liliopsida</taxon>
        <taxon>Poales</taxon>
        <taxon>Poaceae</taxon>
        <taxon>PACMAD clade</taxon>
        <taxon>Arundinoideae</taxon>
        <taxon>Arundineae</taxon>
        <taxon>Arundo</taxon>
    </lineage>
</organism>
<reference evidence="1" key="1">
    <citation type="submission" date="2014-09" db="EMBL/GenBank/DDBJ databases">
        <authorList>
            <person name="Magalhaes I.L.F."/>
            <person name="Oliveira U."/>
            <person name="Santos F.R."/>
            <person name="Vidigal T.H.D.A."/>
            <person name="Brescovit A.D."/>
            <person name="Santos A.J."/>
        </authorList>
    </citation>
    <scope>NUCLEOTIDE SEQUENCE</scope>
    <source>
        <tissue evidence="1">Shoot tissue taken approximately 20 cm above the soil surface</tissue>
    </source>
</reference>
<protein>
    <submittedName>
        <fullName evidence="1">Uncharacterized protein</fullName>
    </submittedName>
</protein>
<dbReference type="AlphaFoldDB" id="A0A0A9AZI8"/>
<dbReference type="EMBL" id="GBRH01240781">
    <property type="protein sequence ID" value="JAD57114.1"/>
    <property type="molecule type" value="Transcribed_RNA"/>
</dbReference>
<sequence length="23" mass="2519">MKILSVMLSKSATIRTILSIIIS</sequence>
<accession>A0A0A9AZI8</accession>
<name>A0A0A9AZI8_ARUDO</name>